<keyword evidence="2" id="KW-1185">Reference proteome</keyword>
<dbReference type="AlphaFoldDB" id="W9V9M6"/>
<evidence type="ECO:0000313" key="1">
    <source>
        <dbReference type="EMBL" id="EXJ16154.1"/>
    </source>
</evidence>
<proteinExistence type="predicted"/>
<sequence length="49" mass="5353">MARHSVGTSKQDPQRWALAYSGFIMGLSCRSFVADIQGDEFGAGGHRPR</sequence>
<gene>
    <name evidence="1" type="ORF">D779_0459</name>
</gene>
<evidence type="ECO:0000313" key="2">
    <source>
        <dbReference type="Proteomes" id="UP000019460"/>
    </source>
</evidence>
<reference evidence="1 2" key="1">
    <citation type="submission" date="2012-11" db="EMBL/GenBank/DDBJ databases">
        <title>Genome assembly of Thiorhodococcus sp. AK35.</title>
        <authorList>
            <person name="Nupur N."/>
            <person name="Khatri I."/>
            <person name="Subramanian S."/>
            <person name="Pinnaka A."/>
        </authorList>
    </citation>
    <scope>NUCLEOTIDE SEQUENCE [LARGE SCALE GENOMIC DNA]</scope>
    <source>
        <strain evidence="1 2">AK35</strain>
    </source>
</reference>
<dbReference type="PROSITE" id="PS51257">
    <property type="entry name" value="PROKAR_LIPOPROTEIN"/>
    <property type="match status" value="1"/>
</dbReference>
<dbReference type="EMBL" id="AONC01000014">
    <property type="protein sequence ID" value="EXJ16154.1"/>
    <property type="molecule type" value="Genomic_DNA"/>
</dbReference>
<organism evidence="1 2">
    <name type="scientific">Imhoffiella purpurea</name>
    <dbReference type="NCBI Taxonomy" id="1249627"/>
    <lineage>
        <taxon>Bacteria</taxon>
        <taxon>Pseudomonadati</taxon>
        <taxon>Pseudomonadota</taxon>
        <taxon>Gammaproteobacteria</taxon>
        <taxon>Chromatiales</taxon>
        <taxon>Chromatiaceae</taxon>
        <taxon>Imhoffiella</taxon>
    </lineage>
</organism>
<dbReference type="Proteomes" id="UP000019460">
    <property type="component" value="Unassembled WGS sequence"/>
</dbReference>
<comment type="caution">
    <text evidence="1">The sequence shown here is derived from an EMBL/GenBank/DDBJ whole genome shotgun (WGS) entry which is preliminary data.</text>
</comment>
<protein>
    <submittedName>
        <fullName evidence="1">Uncharacterized protein</fullName>
    </submittedName>
</protein>
<name>W9V9M6_9GAMM</name>
<accession>W9V9M6</accession>